<dbReference type="Gene3D" id="2.115.10.20">
    <property type="entry name" value="Glycosyl hydrolase domain, family 43"/>
    <property type="match status" value="1"/>
</dbReference>
<comment type="similarity">
    <text evidence="1 6">Belongs to the glycosyl hydrolase 43 family.</text>
</comment>
<dbReference type="Proteomes" id="UP000217918">
    <property type="component" value="Unassembled WGS sequence"/>
</dbReference>
<feature type="site" description="Important for catalytic activity, responsible for pKa modulation of the active site Glu and correct orientation of both the proton donor and substrate" evidence="5">
    <location>
        <position position="129"/>
    </location>
</feature>
<dbReference type="GO" id="GO:0004553">
    <property type="term" value="F:hydrolase activity, hydrolyzing O-glycosyl compounds"/>
    <property type="evidence" value="ECO:0007669"/>
    <property type="project" value="InterPro"/>
</dbReference>
<dbReference type="GO" id="GO:0005975">
    <property type="term" value="P:carbohydrate metabolic process"/>
    <property type="evidence" value="ECO:0007669"/>
    <property type="project" value="InterPro"/>
</dbReference>
<evidence type="ECO:0000256" key="1">
    <source>
        <dbReference type="ARBA" id="ARBA00009865"/>
    </source>
</evidence>
<dbReference type="Gene3D" id="2.60.120.200">
    <property type="match status" value="1"/>
</dbReference>
<evidence type="ECO:0000313" key="9">
    <source>
        <dbReference type="Proteomes" id="UP000217918"/>
    </source>
</evidence>
<keyword evidence="3 6" id="KW-0326">Glycosidase</keyword>
<evidence type="ECO:0000256" key="3">
    <source>
        <dbReference type="ARBA" id="ARBA00023295"/>
    </source>
</evidence>
<name>A0A2A3TVR5_LEVBR</name>
<organism evidence="8 9">
    <name type="scientific">Levilactobacillus brevis</name>
    <name type="common">Lactobacillus brevis</name>
    <dbReference type="NCBI Taxonomy" id="1580"/>
    <lineage>
        <taxon>Bacteria</taxon>
        <taxon>Bacillati</taxon>
        <taxon>Bacillota</taxon>
        <taxon>Bacilli</taxon>
        <taxon>Lactobacillales</taxon>
        <taxon>Lactobacillaceae</taxon>
        <taxon>Levilactobacillus</taxon>
    </lineage>
</organism>
<feature type="active site" description="Proton acceptor" evidence="4">
    <location>
        <position position="15"/>
    </location>
</feature>
<dbReference type="RefSeq" id="WP_096109647.1">
    <property type="nucleotide sequence ID" value="NZ_NVYO01000001.1"/>
</dbReference>
<feature type="domain" description="Beta-xylosidase C-terminal Concanavalin A-like" evidence="7">
    <location>
        <begin position="347"/>
        <end position="550"/>
    </location>
</feature>
<dbReference type="Pfam" id="PF17851">
    <property type="entry name" value="GH43_C2"/>
    <property type="match status" value="1"/>
</dbReference>
<keyword evidence="2 6" id="KW-0378">Hydrolase</keyword>
<dbReference type="Pfam" id="PF04616">
    <property type="entry name" value="Glyco_hydro_43"/>
    <property type="match status" value="1"/>
</dbReference>
<feature type="active site" description="Proton donor" evidence="4">
    <location>
        <position position="189"/>
    </location>
</feature>
<comment type="caution">
    <text evidence="8">The sequence shown here is derived from an EMBL/GenBank/DDBJ whole genome shotgun (WGS) entry which is preliminary data.</text>
</comment>
<dbReference type="InterPro" id="IPR013320">
    <property type="entry name" value="ConA-like_dom_sf"/>
</dbReference>
<evidence type="ECO:0000259" key="7">
    <source>
        <dbReference type="Pfam" id="PF17851"/>
    </source>
</evidence>
<dbReference type="SUPFAM" id="SSF49899">
    <property type="entry name" value="Concanavalin A-like lectins/glucanases"/>
    <property type="match status" value="1"/>
</dbReference>
<evidence type="ECO:0000256" key="6">
    <source>
        <dbReference type="RuleBase" id="RU361187"/>
    </source>
</evidence>
<evidence type="ECO:0000256" key="5">
    <source>
        <dbReference type="PIRSR" id="PIRSR606710-2"/>
    </source>
</evidence>
<gene>
    <name evidence="8" type="ORF">CNR29_02090</name>
</gene>
<dbReference type="AlphaFoldDB" id="A0A2A3TVR5"/>
<dbReference type="InterPro" id="IPR006710">
    <property type="entry name" value="Glyco_hydro_43"/>
</dbReference>
<proteinExistence type="inferred from homology"/>
<dbReference type="EMBL" id="NVYO01000001">
    <property type="protein sequence ID" value="PBQ22871.1"/>
    <property type="molecule type" value="Genomic_DNA"/>
</dbReference>
<evidence type="ECO:0000256" key="2">
    <source>
        <dbReference type="ARBA" id="ARBA00022801"/>
    </source>
</evidence>
<dbReference type="InterPro" id="IPR023296">
    <property type="entry name" value="Glyco_hydro_beta-prop_sf"/>
</dbReference>
<evidence type="ECO:0000313" key="8">
    <source>
        <dbReference type="EMBL" id="PBQ22871.1"/>
    </source>
</evidence>
<accession>A0A2A3TVR5</accession>
<sequence length="560" mass="62878">MTLIQNPIIPGMAPDPSIIRVADDYYIATSTFHWTPGVQIFHSTDLVNWELLTYALTQDEVNLRGTNTPAGIWAPHLSYDSQTHKFWLAYSHMQNMAGREFNADSFAMSADSIQGPWSAPIYLTSIGFDPALFHDEDGKHYLSILEWETRDGYQAPGHIVIAEVDLEHGGIIGSWHRVTTGFTTRGCAEAPQIYHHNDYYYLLIAAGGTGYAHGIEMGRSRQIFGPYEPNPTGEPIITSSPQHLFSLGDPDAGHFERFDPRAPMQKAGHGSLVQTPTGEWYVAHLMSRPLPNKPLNPLGRETALQKMRWTTDGWLQMADGSNLAKLTTPAPSDYSSPKQTHTADIHTDFTAKVVDHHFMTPYHQQTTDWVNITEHPEHLRIYGQNSLFSQFNPAIMGTRATALTYTSQTALTFHPTHYSQTAGLGLYYDANNWLYVRLCQADTEDRTVLRILQAKLGERIDHRITVDIPDGHVALKIDYHDGWAQVSYQLPQQAEWSVLEAPIDVSYLSDEGVNGEPGEIGGFTGLFNFIGAVDAYQHVSFADFDYYTVKNYETEDLTHE</sequence>
<reference evidence="8 9" key="1">
    <citation type="submission" date="2017-09" db="EMBL/GenBank/DDBJ databases">
        <title>Genome sequence of Lactobacillus brevis D7.</title>
        <authorList>
            <person name="Kwon M.-S."/>
            <person name="Lim S.K."/>
            <person name="Choi H.-J."/>
        </authorList>
    </citation>
    <scope>NUCLEOTIDE SEQUENCE [LARGE SCALE GENOMIC DNA]</scope>
    <source>
        <strain evidence="8 9">D7</strain>
    </source>
</reference>
<protein>
    <submittedName>
        <fullName evidence="8">Glycoside hydrolase 43 family protein</fullName>
    </submittedName>
</protein>
<dbReference type="InterPro" id="IPR041542">
    <property type="entry name" value="GH43_C2"/>
</dbReference>
<dbReference type="SUPFAM" id="SSF75005">
    <property type="entry name" value="Arabinanase/levansucrase/invertase"/>
    <property type="match status" value="1"/>
</dbReference>
<dbReference type="PANTHER" id="PTHR42812:SF12">
    <property type="entry name" value="BETA-XYLOSIDASE-RELATED"/>
    <property type="match status" value="1"/>
</dbReference>
<dbReference type="PANTHER" id="PTHR42812">
    <property type="entry name" value="BETA-XYLOSIDASE"/>
    <property type="match status" value="1"/>
</dbReference>
<dbReference type="InterPro" id="IPR051795">
    <property type="entry name" value="Glycosyl_Hydrlase_43"/>
</dbReference>
<evidence type="ECO:0000256" key="4">
    <source>
        <dbReference type="PIRSR" id="PIRSR606710-1"/>
    </source>
</evidence>